<dbReference type="AlphaFoldDB" id="A0A372JKB8"/>
<gene>
    <name evidence="2" type="ORF">DZF91_16950</name>
</gene>
<evidence type="ECO:0000313" key="3">
    <source>
        <dbReference type="Proteomes" id="UP000261811"/>
    </source>
</evidence>
<sequence length="122" mass="12853">MRHTPRGTAAAVTGAALALGGSLLLDGTAQAAGAAPVRAAAPSTSQAAGRAAVPAGPNGCVKVRHIARNGVQARNVSCGRTVQVQVIWSTLPHSRYWPIRPGAKRDYYPSFVWQHYETIRIL</sequence>
<evidence type="ECO:0008006" key="4">
    <source>
        <dbReference type="Google" id="ProtNLM"/>
    </source>
</evidence>
<reference evidence="2 3" key="1">
    <citation type="submission" date="2018-08" db="EMBL/GenBank/DDBJ databases">
        <title>Actinomadura jelena sp. nov., a novel Actinomycete isolated from soil in Chad.</title>
        <authorList>
            <person name="Shi L."/>
        </authorList>
    </citation>
    <scope>NUCLEOTIDE SEQUENCE [LARGE SCALE GENOMIC DNA]</scope>
    <source>
        <strain evidence="2 3">NEAU-G17</strain>
    </source>
</reference>
<name>A0A372JKB8_9ACTN</name>
<accession>A0A372JKB8</accession>
<dbReference type="OrthoDB" id="9851950at2"/>
<feature type="chain" id="PRO_5016753435" description="SH3 domain-containing protein" evidence="1">
    <location>
        <begin position="32"/>
        <end position="122"/>
    </location>
</feature>
<evidence type="ECO:0000256" key="1">
    <source>
        <dbReference type="SAM" id="SignalP"/>
    </source>
</evidence>
<comment type="caution">
    <text evidence="2">The sequence shown here is derived from an EMBL/GenBank/DDBJ whole genome shotgun (WGS) entry which is preliminary data.</text>
</comment>
<dbReference type="EMBL" id="QURH01000284">
    <property type="protein sequence ID" value="RFU40467.1"/>
    <property type="molecule type" value="Genomic_DNA"/>
</dbReference>
<dbReference type="Proteomes" id="UP000261811">
    <property type="component" value="Unassembled WGS sequence"/>
</dbReference>
<keyword evidence="1" id="KW-0732">Signal</keyword>
<evidence type="ECO:0000313" key="2">
    <source>
        <dbReference type="EMBL" id="RFU40467.1"/>
    </source>
</evidence>
<keyword evidence="3" id="KW-1185">Reference proteome</keyword>
<feature type="signal peptide" evidence="1">
    <location>
        <begin position="1"/>
        <end position="31"/>
    </location>
</feature>
<organism evidence="2 3">
    <name type="scientific">Actinomadura logoneensis</name>
    <dbReference type="NCBI Taxonomy" id="2293572"/>
    <lineage>
        <taxon>Bacteria</taxon>
        <taxon>Bacillati</taxon>
        <taxon>Actinomycetota</taxon>
        <taxon>Actinomycetes</taxon>
        <taxon>Streptosporangiales</taxon>
        <taxon>Thermomonosporaceae</taxon>
        <taxon>Actinomadura</taxon>
    </lineage>
</organism>
<protein>
    <recommendedName>
        <fullName evidence="4">SH3 domain-containing protein</fullName>
    </recommendedName>
</protein>
<dbReference type="RefSeq" id="WP_117358430.1">
    <property type="nucleotide sequence ID" value="NZ_QURH01000284.1"/>
</dbReference>
<proteinExistence type="predicted"/>